<evidence type="ECO:0000313" key="2">
    <source>
        <dbReference type="EMBL" id="GEC22785.1"/>
    </source>
</evidence>
<feature type="region of interest" description="Disordered" evidence="1">
    <location>
        <begin position="51"/>
        <end position="79"/>
    </location>
</feature>
<protein>
    <submittedName>
        <fullName evidence="2">Uncharacterized protein</fullName>
    </submittedName>
</protein>
<organism evidence="2 3">
    <name type="scientific">Pseudonocardia hydrocarbonoxydans</name>
    <dbReference type="NCBI Taxonomy" id="76726"/>
    <lineage>
        <taxon>Bacteria</taxon>
        <taxon>Bacillati</taxon>
        <taxon>Actinomycetota</taxon>
        <taxon>Actinomycetes</taxon>
        <taxon>Pseudonocardiales</taxon>
        <taxon>Pseudonocardiaceae</taxon>
        <taxon>Pseudonocardia</taxon>
    </lineage>
</organism>
<gene>
    <name evidence="2" type="ORF">PHY01_50680</name>
</gene>
<name>A0A4Y3WV76_9PSEU</name>
<sequence>MDPREQAAFLTDKDALIARVADGHAATELRGQIVEDDPARREQLVRWHTDDAADTLDVDEMELEPLGSRSAMDDGPGLP</sequence>
<comment type="caution">
    <text evidence="2">The sequence shown here is derived from an EMBL/GenBank/DDBJ whole genome shotgun (WGS) entry which is preliminary data.</text>
</comment>
<evidence type="ECO:0000313" key="3">
    <source>
        <dbReference type="Proteomes" id="UP000320338"/>
    </source>
</evidence>
<dbReference type="Proteomes" id="UP000320338">
    <property type="component" value="Unassembled WGS sequence"/>
</dbReference>
<feature type="compositionally biased region" description="Acidic residues" evidence="1">
    <location>
        <begin position="52"/>
        <end position="63"/>
    </location>
</feature>
<dbReference type="EMBL" id="BJNG01000057">
    <property type="protein sequence ID" value="GEC22785.1"/>
    <property type="molecule type" value="Genomic_DNA"/>
</dbReference>
<reference evidence="2 3" key="1">
    <citation type="submission" date="2019-06" db="EMBL/GenBank/DDBJ databases">
        <title>Whole genome shotgun sequence of Pseudonocardia hydrocarbonoxydans NBRC 14498.</title>
        <authorList>
            <person name="Hosoyama A."/>
            <person name="Uohara A."/>
            <person name="Ohji S."/>
            <person name="Ichikawa N."/>
        </authorList>
    </citation>
    <scope>NUCLEOTIDE SEQUENCE [LARGE SCALE GENOMIC DNA]</scope>
    <source>
        <strain evidence="2 3">NBRC 14498</strain>
    </source>
</reference>
<accession>A0A4Y3WV76</accession>
<evidence type="ECO:0000256" key="1">
    <source>
        <dbReference type="SAM" id="MobiDB-lite"/>
    </source>
</evidence>
<keyword evidence="3" id="KW-1185">Reference proteome</keyword>
<dbReference type="AlphaFoldDB" id="A0A4Y3WV76"/>
<proteinExistence type="predicted"/>